<dbReference type="InterPro" id="IPR001279">
    <property type="entry name" value="Metallo-B-lactamas"/>
</dbReference>
<keyword evidence="8" id="KW-1185">Reference proteome</keyword>
<dbReference type="SUPFAM" id="SSF56281">
    <property type="entry name" value="Metallo-hydrolase/oxidoreductase"/>
    <property type="match status" value="1"/>
</dbReference>
<dbReference type="InterPro" id="IPR036866">
    <property type="entry name" value="RibonucZ/Hydroxyglut_hydro"/>
</dbReference>
<dbReference type="PANTHER" id="PTHR42978:SF6">
    <property type="entry name" value="QUORUM-QUENCHING LACTONASE YTNP-RELATED"/>
    <property type="match status" value="1"/>
</dbReference>
<name>A0A366I265_9GAMM</name>
<dbReference type="InterPro" id="IPR051013">
    <property type="entry name" value="MBL_superfamily_lactonases"/>
</dbReference>
<feature type="chain" id="PRO_5016578757" evidence="5">
    <location>
        <begin position="23"/>
        <end position="321"/>
    </location>
</feature>
<dbReference type="EMBL" id="QNRY01000032">
    <property type="protein sequence ID" value="RBP60184.1"/>
    <property type="molecule type" value="Genomic_DNA"/>
</dbReference>
<feature type="domain" description="Metallo-beta-lactamase" evidence="6">
    <location>
        <begin position="84"/>
        <end position="282"/>
    </location>
</feature>
<dbReference type="PROSITE" id="PS51257">
    <property type="entry name" value="PROKAR_LIPOPROTEIN"/>
    <property type="match status" value="1"/>
</dbReference>
<dbReference type="Pfam" id="PF00753">
    <property type="entry name" value="Lactamase_B"/>
    <property type="match status" value="1"/>
</dbReference>
<accession>A0A366I265</accession>
<keyword evidence="2" id="KW-0479">Metal-binding</keyword>
<dbReference type="OrthoDB" id="5443440at2"/>
<dbReference type="SMART" id="SM00849">
    <property type="entry name" value="Lactamase_B"/>
    <property type="match status" value="1"/>
</dbReference>
<evidence type="ECO:0000256" key="1">
    <source>
        <dbReference type="ARBA" id="ARBA00007749"/>
    </source>
</evidence>
<proteinExistence type="inferred from homology"/>
<dbReference type="PANTHER" id="PTHR42978">
    <property type="entry name" value="QUORUM-QUENCHING LACTONASE YTNP-RELATED-RELATED"/>
    <property type="match status" value="1"/>
</dbReference>
<reference evidence="7 8" key="1">
    <citation type="submission" date="2018-06" db="EMBL/GenBank/DDBJ databases">
        <title>Genomic Encyclopedia of Type Strains, Phase IV (KMG-IV): sequencing the most valuable type-strain genomes for metagenomic binning, comparative biology and taxonomic classification.</title>
        <authorList>
            <person name="Goeker M."/>
        </authorList>
    </citation>
    <scope>NUCLEOTIDE SEQUENCE [LARGE SCALE GENOMIC DNA]</scope>
    <source>
        <strain evidence="7 8">DSM 30166</strain>
    </source>
</reference>
<evidence type="ECO:0000256" key="2">
    <source>
        <dbReference type="ARBA" id="ARBA00022723"/>
    </source>
</evidence>
<evidence type="ECO:0000256" key="3">
    <source>
        <dbReference type="ARBA" id="ARBA00022801"/>
    </source>
</evidence>
<dbReference type="GO" id="GO:0046872">
    <property type="term" value="F:metal ion binding"/>
    <property type="evidence" value="ECO:0007669"/>
    <property type="project" value="UniProtKB-KW"/>
</dbReference>
<evidence type="ECO:0000313" key="8">
    <source>
        <dbReference type="Proteomes" id="UP000253046"/>
    </source>
</evidence>
<keyword evidence="3 7" id="KW-0378">Hydrolase</keyword>
<sequence length="321" mass="34879">MKLLQPLTLLLALACSPAFTQAQSVAQVKTQPGYYRMMLGQFEITALSDGTNALPMDKLLARIEPEKITELLAEKSLTSPVETSINTYLINTGKNLILVDTGNGKQANPAVGKILSNLQAAGYKPEQVDTVLVTHLHGDHIGGLLNEGKLAYPNATVYVNKRETDYWLSEENLKQAPEERKPYFQRAQEIFRPIIAANKLKTFSGEETIYPGIIAQPALGHTPGHTAYRAESDGKKMLMWGDTIHAEAVQMPLPATTIGFDSDMDAAASARAKLLADAASQGFWVASVHISFPGIGHIKALPGNDGYRWVPANYSLNGLAH</sequence>
<evidence type="ECO:0000256" key="5">
    <source>
        <dbReference type="SAM" id="SignalP"/>
    </source>
</evidence>
<dbReference type="Proteomes" id="UP000253046">
    <property type="component" value="Unassembled WGS sequence"/>
</dbReference>
<feature type="signal peptide" evidence="5">
    <location>
        <begin position="1"/>
        <end position="22"/>
    </location>
</feature>
<gene>
    <name evidence="7" type="ORF">DES54_13213</name>
</gene>
<dbReference type="AlphaFoldDB" id="A0A366I265"/>
<comment type="caution">
    <text evidence="7">The sequence shown here is derived from an EMBL/GenBank/DDBJ whole genome shotgun (WGS) entry which is preliminary data.</text>
</comment>
<dbReference type="GO" id="GO:0016787">
    <property type="term" value="F:hydrolase activity"/>
    <property type="evidence" value="ECO:0007669"/>
    <property type="project" value="UniProtKB-KW"/>
</dbReference>
<protein>
    <submittedName>
        <fullName evidence="7">Glyoxylase-like metal-dependent hydrolase (Beta-lactamase superfamily II)</fullName>
    </submittedName>
</protein>
<dbReference type="CDD" id="cd07720">
    <property type="entry name" value="OPHC2-like_MBL-fold"/>
    <property type="match status" value="1"/>
</dbReference>
<evidence type="ECO:0000313" key="7">
    <source>
        <dbReference type="EMBL" id="RBP60184.1"/>
    </source>
</evidence>
<keyword evidence="4" id="KW-0862">Zinc</keyword>
<comment type="similarity">
    <text evidence="1">Belongs to the metallo-beta-lactamase superfamily.</text>
</comment>
<organism evidence="7 8">
    <name type="scientific">Brenneria salicis ATCC 15712 = DSM 30166</name>
    <dbReference type="NCBI Taxonomy" id="714314"/>
    <lineage>
        <taxon>Bacteria</taxon>
        <taxon>Pseudomonadati</taxon>
        <taxon>Pseudomonadota</taxon>
        <taxon>Gammaproteobacteria</taxon>
        <taxon>Enterobacterales</taxon>
        <taxon>Pectobacteriaceae</taxon>
        <taxon>Brenneria</taxon>
    </lineage>
</organism>
<dbReference type="Gene3D" id="3.60.15.10">
    <property type="entry name" value="Ribonuclease Z/Hydroxyacylglutathione hydrolase-like"/>
    <property type="match status" value="1"/>
</dbReference>
<keyword evidence="5" id="KW-0732">Signal</keyword>
<evidence type="ECO:0000259" key="6">
    <source>
        <dbReference type="SMART" id="SM00849"/>
    </source>
</evidence>
<dbReference type="RefSeq" id="WP_113868110.1">
    <property type="nucleotide sequence ID" value="NZ_AGJP01000001.1"/>
</dbReference>
<evidence type="ECO:0000256" key="4">
    <source>
        <dbReference type="ARBA" id="ARBA00022833"/>
    </source>
</evidence>